<dbReference type="Pfam" id="PF25816">
    <property type="entry name" value="RamC_N"/>
    <property type="match status" value="1"/>
</dbReference>
<feature type="region of interest" description="Disordered" evidence="6">
    <location>
        <begin position="1"/>
        <end position="23"/>
    </location>
</feature>
<keyword evidence="9" id="KW-1185">Reference proteome</keyword>
<comment type="caution">
    <text evidence="8">The sequence shown here is derived from an EMBL/GenBank/DDBJ whole genome shotgun (WGS) entry which is preliminary data.</text>
</comment>
<dbReference type="SUPFAM" id="SSF56112">
    <property type="entry name" value="Protein kinase-like (PK-like)"/>
    <property type="match status" value="1"/>
</dbReference>
<dbReference type="PROSITE" id="PS50011">
    <property type="entry name" value="PROTEIN_KINASE_DOM"/>
    <property type="match status" value="1"/>
</dbReference>
<dbReference type="CDD" id="cd04791">
    <property type="entry name" value="LanC_SerThrkinase"/>
    <property type="match status" value="1"/>
</dbReference>
<gene>
    <name evidence="8" type="primary">lanKC</name>
    <name evidence="8" type="ORF">GCM10009827_011210</name>
</gene>
<dbReference type="SUPFAM" id="SSF158745">
    <property type="entry name" value="LanC-like"/>
    <property type="match status" value="1"/>
</dbReference>
<dbReference type="InterPro" id="IPR057929">
    <property type="entry name" value="RamC_N"/>
</dbReference>
<protein>
    <recommendedName>
        <fullName evidence="1">non-specific serine/threonine protein kinase</fullName>
        <ecNumber evidence="1">2.7.11.1</ecNumber>
    </recommendedName>
</protein>
<accession>A0ABN1ZNJ6</accession>
<evidence type="ECO:0000313" key="8">
    <source>
        <dbReference type="EMBL" id="GAA1501501.1"/>
    </source>
</evidence>
<evidence type="ECO:0000256" key="3">
    <source>
        <dbReference type="ARBA" id="ARBA00022741"/>
    </source>
</evidence>
<proteinExistence type="predicted"/>
<dbReference type="InterPro" id="IPR011009">
    <property type="entry name" value="Kinase-like_dom_sf"/>
</dbReference>
<dbReference type="PANTHER" id="PTHR43671">
    <property type="entry name" value="SERINE/THREONINE-PROTEIN KINASE NEK"/>
    <property type="match status" value="1"/>
</dbReference>
<dbReference type="Pfam" id="PF05147">
    <property type="entry name" value="LANC_like"/>
    <property type="match status" value="1"/>
</dbReference>
<dbReference type="Pfam" id="PF00069">
    <property type="entry name" value="Pkinase"/>
    <property type="match status" value="1"/>
</dbReference>
<evidence type="ECO:0000256" key="2">
    <source>
        <dbReference type="ARBA" id="ARBA00022679"/>
    </source>
</evidence>
<keyword evidence="5" id="KW-0067">ATP-binding</keyword>
<dbReference type="SMART" id="SM00220">
    <property type="entry name" value="S_TKc"/>
    <property type="match status" value="1"/>
</dbReference>
<evidence type="ECO:0000256" key="1">
    <source>
        <dbReference type="ARBA" id="ARBA00012513"/>
    </source>
</evidence>
<keyword evidence="2" id="KW-0808">Transferase</keyword>
<dbReference type="PANTHER" id="PTHR43671:SF13">
    <property type="entry name" value="SERINE_THREONINE-PROTEIN KINASE NEK2"/>
    <property type="match status" value="1"/>
</dbReference>
<dbReference type="SMART" id="SM01260">
    <property type="entry name" value="LANC_like"/>
    <property type="match status" value="1"/>
</dbReference>
<reference evidence="8 9" key="1">
    <citation type="journal article" date="2019" name="Int. J. Syst. Evol. Microbiol.">
        <title>The Global Catalogue of Microorganisms (GCM) 10K type strain sequencing project: providing services to taxonomists for standard genome sequencing and annotation.</title>
        <authorList>
            <consortium name="The Broad Institute Genomics Platform"/>
            <consortium name="The Broad Institute Genome Sequencing Center for Infectious Disease"/>
            <person name="Wu L."/>
            <person name="Ma J."/>
        </authorList>
    </citation>
    <scope>NUCLEOTIDE SEQUENCE [LARGE SCALE GENOMIC DNA]</scope>
    <source>
        <strain evidence="8 9">JCM 15933</strain>
    </source>
</reference>
<dbReference type="InterPro" id="IPR007822">
    <property type="entry name" value="LANC-like"/>
</dbReference>
<dbReference type="Proteomes" id="UP001501470">
    <property type="component" value="Unassembled WGS sequence"/>
</dbReference>
<evidence type="ECO:0000256" key="5">
    <source>
        <dbReference type="ARBA" id="ARBA00022840"/>
    </source>
</evidence>
<evidence type="ECO:0000256" key="6">
    <source>
        <dbReference type="SAM" id="MobiDB-lite"/>
    </source>
</evidence>
<evidence type="ECO:0000313" key="9">
    <source>
        <dbReference type="Proteomes" id="UP001501470"/>
    </source>
</evidence>
<dbReference type="NCBIfam" id="NF038150">
    <property type="entry name" value="lanthi_synth_IV"/>
    <property type="match status" value="1"/>
</dbReference>
<dbReference type="EMBL" id="BAAAQD010000001">
    <property type="protein sequence ID" value="GAA1501501.1"/>
    <property type="molecule type" value="Genomic_DNA"/>
</dbReference>
<feature type="domain" description="Protein kinase" evidence="7">
    <location>
        <begin position="254"/>
        <end position="527"/>
    </location>
</feature>
<dbReference type="PRINTS" id="PR01950">
    <property type="entry name" value="LANCSUPER"/>
</dbReference>
<feature type="region of interest" description="Disordered" evidence="6">
    <location>
        <begin position="928"/>
        <end position="952"/>
    </location>
</feature>
<keyword evidence="3" id="KW-0547">Nucleotide-binding</keyword>
<dbReference type="InterPro" id="IPR050660">
    <property type="entry name" value="NEK_Ser/Thr_kinase"/>
</dbReference>
<sequence>MLPGTVPDVRPCPPASAGVRNRRRGASHIGKVALAADADPEEAAMPELPEPPSLVADRIDACRLEGWTVTTRDMWTVLDPPGRPERVQGWKLHVSATVWSAPEVLRRCLDLIAATATSFKFASTASDVQRLNDFQCPRGQSGKFITVYPLERATLTDLAERLHEATAGLPGPVILSDRAYRPGSLVHYRYGAFDGFRVLGNDGTYRDCVLDPETNPVEDKRPAVFDPPAWAELPFAADPPTAGGGGGVLLNDRYEVRGAIRHANKGGVYRALDRTTGATVLVKEARPHVGTDAEGRDARDYLRHEAAMLRHLAGLGVVPEFVDEFEQGGHAFLVEQFLDGRTLAETGGASVRGADAPPEPADTLGVALRLARILKAVHGRGVVLRDLSPNNVLALPDGTLRLIDLELSARCTGPGSADPVHGDGHGTPGFSAPEQFRNAPVDAAVDLYSLGALVLFHATRRNPRLALDEPPHRTLEERIAGRTVAPAVPETLADPVRRIVTGLLRAEPGERMPLAEVIALARQTPPADVTTDRPDDPDGWWEELVGGVLGHLAATVTPDTGPRLWREYALGETAEPCAVQYGSGGVLAMLSGLRRHGVGGTIGGLVDELAPVVLRRLTRHLDTVPHRLPGLHFGFAGTAWALFEAGAAFDRPDLTDRAVALAEGLPTVWPNPDQTHGLAGLGTTLLHLAAATGRPGTARRAVRCAEAILAARDPGATAWTVPAGFDSTLAGHRSYGYAHGTAGIGAFLLAAAAYTGRDDFAAAARDCADELLAVAVRRGDAAYWTDRPGSASMHTWWCNGSAGVGTFLARAYAYTGDARYGEAAVAAGRAVVATRCDVGTSHCHGLAGSGEFLLDLAAATGLDEFGDWARHLAAQLWAERVYRDGRPVLMNESGHEFSAAYGVGAAGPLAFLTRLRHGGDRLFHPPVTAPDPGAVFAAPSPTDRTTEEVKMQ</sequence>
<dbReference type="Gene3D" id="1.10.510.10">
    <property type="entry name" value="Transferase(Phosphotransferase) domain 1"/>
    <property type="match status" value="1"/>
</dbReference>
<dbReference type="InterPro" id="IPR058053">
    <property type="entry name" value="RamC_C"/>
</dbReference>
<evidence type="ECO:0000256" key="4">
    <source>
        <dbReference type="ARBA" id="ARBA00022777"/>
    </source>
</evidence>
<dbReference type="Gene3D" id="1.50.10.20">
    <property type="match status" value="1"/>
</dbReference>
<dbReference type="EC" id="2.7.11.1" evidence="1"/>
<keyword evidence="4" id="KW-0418">Kinase</keyword>
<evidence type="ECO:0000259" key="7">
    <source>
        <dbReference type="PROSITE" id="PS50011"/>
    </source>
</evidence>
<organism evidence="8 9">
    <name type="scientific">Dactylosporangium maewongense</name>
    <dbReference type="NCBI Taxonomy" id="634393"/>
    <lineage>
        <taxon>Bacteria</taxon>
        <taxon>Bacillati</taxon>
        <taxon>Actinomycetota</taxon>
        <taxon>Actinomycetes</taxon>
        <taxon>Micromonosporales</taxon>
        <taxon>Micromonosporaceae</taxon>
        <taxon>Dactylosporangium</taxon>
    </lineage>
</organism>
<dbReference type="Gene3D" id="3.30.200.20">
    <property type="entry name" value="Phosphorylase Kinase, domain 1"/>
    <property type="match status" value="1"/>
</dbReference>
<name>A0ABN1ZNJ6_9ACTN</name>
<dbReference type="InterPro" id="IPR000719">
    <property type="entry name" value="Prot_kinase_dom"/>
</dbReference>